<reference evidence="1" key="1">
    <citation type="submission" date="2020-05" db="EMBL/GenBank/DDBJ databases">
        <title>Large-scale comparative analyses of tick genomes elucidate their genetic diversity and vector capacities.</title>
        <authorList>
            <person name="Jia N."/>
            <person name="Wang J."/>
            <person name="Shi W."/>
            <person name="Du L."/>
            <person name="Sun Y."/>
            <person name="Zhan W."/>
            <person name="Jiang J."/>
            <person name="Wang Q."/>
            <person name="Zhang B."/>
            <person name="Ji P."/>
            <person name="Sakyi L.B."/>
            <person name="Cui X."/>
            <person name="Yuan T."/>
            <person name="Jiang B."/>
            <person name="Yang W."/>
            <person name="Lam T.T.-Y."/>
            <person name="Chang Q."/>
            <person name="Ding S."/>
            <person name="Wang X."/>
            <person name="Zhu J."/>
            <person name="Ruan X."/>
            <person name="Zhao L."/>
            <person name="Wei J."/>
            <person name="Que T."/>
            <person name="Du C."/>
            <person name="Cheng J."/>
            <person name="Dai P."/>
            <person name="Han X."/>
            <person name="Huang E."/>
            <person name="Gao Y."/>
            <person name="Liu J."/>
            <person name="Shao H."/>
            <person name="Ye R."/>
            <person name="Li L."/>
            <person name="Wei W."/>
            <person name="Wang X."/>
            <person name="Wang C."/>
            <person name="Yang T."/>
            <person name="Huo Q."/>
            <person name="Li W."/>
            <person name="Guo W."/>
            <person name="Chen H."/>
            <person name="Zhou L."/>
            <person name="Ni X."/>
            <person name="Tian J."/>
            <person name="Zhou Y."/>
            <person name="Sheng Y."/>
            <person name="Liu T."/>
            <person name="Pan Y."/>
            <person name="Xia L."/>
            <person name="Li J."/>
            <person name="Zhao F."/>
            <person name="Cao W."/>
        </authorList>
    </citation>
    <scope>NUCLEOTIDE SEQUENCE</scope>
    <source>
        <tissue evidence="1">Larvae</tissue>
    </source>
</reference>
<sequence>MNDPTSTVPTRSAAYCAAVPSLPSEAEPKRIWNALFCAGPPMVLQRRVSMTPMGMMTPSRPGSPSLAEKVRQAAIQQRKQYARTPAERLLLKWVICWVLFAAVATTFMLWYLFKLSEKPVITDSMSRLLSIHDHVATEKYHQHDRIYRAIVNNITTRVIKNQFHNLTSTNSGGMGLIRAVAKYWKAMGMDVVKFPGYLVYTTRPNHTADNKVMLYKDNQLLLTCASRDSMVLAGKTYIPPAYMAYSARGTALGPPVYVNYGRRQDYNYFRDADLHGKVIVVRSGKITGGEKVRNAEERGAAAVVVFPDASDLAPRDDTQPFPESIWISGSAIQRGSAAYVRGDPLTPGYPAIDGLYRSAIDDAELTQIVAQPISYDDARSILKELDGTACPDSWDPMLGIPCFVNATSALQLQVEVHNEVIQQYIANVIGIIRGKVEPDRFVMIGSQTHEDTRGSAHPLLSVAQMLVQSKLFCHMHKHHRWTPRRSLMFALFYSEEGSVMGSTEWVEEHMALLKGSAVLYITGGLLSAPLQESADQFVDSARVFMNWTQKIRQDHPMYARIYNDIVILLPKVFVTPHGIPTRHITHKNLLYSPEGLPFPGLQDLIRQRPIDGDAFGHMVALITESIVQASEMLHFSPIA</sequence>
<evidence type="ECO:0000313" key="2">
    <source>
        <dbReference type="Proteomes" id="UP000821865"/>
    </source>
</evidence>
<name>A0ACB8CH66_DERSI</name>
<keyword evidence="2" id="KW-1185">Reference proteome</keyword>
<dbReference type="EMBL" id="CM023476">
    <property type="protein sequence ID" value="KAH7942003.1"/>
    <property type="molecule type" value="Genomic_DNA"/>
</dbReference>
<gene>
    <name evidence="1" type="ORF">HPB49_019489</name>
</gene>
<dbReference type="Proteomes" id="UP000821865">
    <property type="component" value="Chromosome 7"/>
</dbReference>
<protein>
    <submittedName>
        <fullName evidence="1">Uncharacterized protein</fullName>
    </submittedName>
</protein>
<evidence type="ECO:0000313" key="1">
    <source>
        <dbReference type="EMBL" id="KAH7942003.1"/>
    </source>
</evidence>
<accession>A0ACB8CH66</accession>
<comment type="caution">
    <text evidence="1">The sequence shown here is derived from an EMBL/GenBank/DDBJ whole genome shotgun (WGS) entry which is preliminary data.</text>
</comment>
<proteinExistence type="predicted"/>
<organism evidence="1 2">
    <name type="scientific">Dermacentor silvarum</name>
    <name type="common">Tick</name>
    <dbReference type="NCBI Taxonomy" id="543639"/>
    <lineage>
        <taxon>Eukaryota</taxon>
        <taxon>Metazoa</taxon>
        <taxon>Ecdysozoa</taxon>
        <taxon>Arthropoda</taxon>
        <taxon>Chelicerata</taxon>
        <taxon>Arachnida</taxon>
        <taxon>Acari</taxon>
        <taxon>Parasitiformes</taxon>
        <taxon>Ixodida</taxon>
        <taxon>Ixodoidea</taxon>
        <taxon>Ixodidae</taxon>
        <taxon>Rhipicephalinae</taxon>
        <taxon>Dermacentor</taxon>
    </lineage>
</organism>